<dbReference type="Proteomes" id="UP000243535">
    <property type="component" value="Unassembled WGS sequence"/>
</dbReference>
<dbReference type="InterPro" id="IPR008988">
    <property type="entry name" value="Transcriptional_repressor_C"/>
</dbReference>
<dbReference type="RefSeq" id="WP_054285712.1">
    <property type="nucleotide sequence ID" value="NZ_CYHA01000002.1"/>
</dbReference>
<evidence type="ECO:0000313" key="4">
    <source>
        <dbReference type="Proteomes" id="UP000243535"/>
    </source>
</evidence>
<evidence type="ECO:0000313" key="3">
    <source>
        <dbReference type="EMBL" id="CUA82162.1"/>
    </source>
</evidence>
<keyword evidence="4" id="KW-1185">Reference proteome</keyword>
<keyword evidence="1" id="KW-0408">Iron</keyword>
<dbReference type="GO" id="GO:0046914">
    <property type="term" value="F:transition metal ion binding"/>
    <property type="evidence" value="ECO:0007669"/>
    <property type="project" value="InterPro"/>
</dbReference>
<sequence length="75" mass="8263">MTLDLLGPGAMARVVCLHLDDTTRRRVAAFGLLENADLRLMRRAAFGGPLVLAIGTTQFLLRQSLARQIEVEVRS</sequence>
<name>A0A0K6GUH7_9NEIS</name>
<dbReference type="InterPro" id="IPR038157">
    <property type="entry name" value="FeoA_core_dom"/>
</dbReference>
<dbReference type="InterPro" id="IPR007167">
    <property type="entry name" value="Fe-transptr_FeoA-like"/>
</dbReference>
<evidence type="ECO:0000256" key="1">
    <source>
        <dbReference type="ARBA" id="ARBA00023004"/>
    </source>
</evidence>
<feature type="domain" description="Ferrous iron transporter FeoA-like" evidence="2">
    <location>
        <begin position="1"/>
        <end position="73"/>
    </location>
</feature>
<evidence type="ECO:0000259" key="2">
    <source>
        <dbReference type="SMART" id="SM00899"/>
    </source>
</evidence>
<dbReference type="OrthoDB" id="559009at2"/>
<dbReference type="PANTHER" id="PTHR42954:SF2">
    <property type="entry name" value="FE(2+) TRANSPORT PROTEIN A"/>
    <property type="match status" value="1"/>
</dbReference>
<dbReference type="AlphaFoldDB" id="A0A0K6GUH7"/>
<accession>A0A0K6GUH7</accession>
<dbReference type="SMART" id="SM00899">
    <property type="entry name" value="FeoA"/>
    <property type="match status" value="1"/>
</dbReference>
<dbReference type="Gene3D" id="2.30.30.90">
    <property type="match status" value="1"/>
</dbReference>
<dbReference type="Pfam" id="PF04023">
    <property type="entry name" value="FeoA"/>
    <property type="match status" value="1"/>
</dbReference>
<dbReference type="InterPro" id="IPR052713">
    <property type="entry name" value="FeoA"/>
</dbReference>
<protein>
    <submittedName>
        <fullName evidence="3">Fe2+ transport system protein FeoA</fullName>
    </submittedName>
</protein>
<reference evidence="4" key="1">
    <citation type="submission" date="2015-08" db="EMBL/GenBank/DDBJ databases">
        <authorList>
            <person name="Varghese N."/>
        </authorList>
    </citation>
    <scope>NUCLEOTIDE SEQUENCE [LARGE SCALE GENOMIC DNA]</scope>
    <source>
        <strain evidence="4">DSM 17901</strain>
    </source>
</reference>
<gene>
    <name evidence="3" type="ORF">Ga0061063_1022</name>
</gene>
<dbReference type="STRING" id="375574.GCA_001418035_00815"/>
<dbReference type="PANTHER" id="PTHR42954">
    <property type="entry name" value="FE(2+) TRANSPORT PROTEIN A"/>
    <property type="match status" value="1"/>
</dbReference>
<proteinExistence type="predicted"/>
<dbReference type="EMBL" id="CYHA01000002">
    <property type="protein sequence ID" value="CUA82162.1"/>
    <property type="molecule type" value="Genomic_DNA"/>
</dbReference>
<organism evidence="3 4">
    <name type="scientific">Gulbenkiania indica</name>
    <dbReference type="NCBI Taxonomy" id="375574"/>
    <lineage>
        <taxon>Bacteria</taxon>
        <taxon>Pseudomonadati</taxon>
        <taxon>Pseudomonadota</taxon>
        <taxon>Betaproteobacteria</taxon>
        <taxon>Neisseriales</taxon>
        <taxon>Chromobacteriaceae</taxon>
        <taxon>Gulbenkiania</taxon>
    </lineage>
</organism>
<dbReference type="SUPFAM" id="SSF50037">
    <property type="entry name" value="C-terminal domain of transcriptional repressors"/>
    <property type="match status" value="1"/>
</dbReference>